<dbReference type="PANTHER" id="PTHR43861">
    <property type="entry name" value="TRANS-ACONITATE 2-METHYLTRANSFERASE-RELATED"/>
    <property type="match status" value="1"/>
</dbReference>
<name>A0A168JDJ5_CORDF</name>
<dbReference type="EMBL" id="AZHF01000002">
    <property type="protein sequence ID" value="OAA80304.1"/>
    <property type="molecule type" value="Genomic_DNA"/>
</dbReference>
<dbReference type="InterPro" id="IPR013217">
    <property type="entry name" value="Methyltransf_12"/>
</dbReference>
<dbReference type="PANTHER" id="PTHR43861:SF1">
    <property type="entry name" value="TRANS-ACONITATE 2-METHYLTRANSFERASE"/>
    <property type="match status" value="1"/>
</dbReference>
<dbReference type="Pfam" id="PF08242">
    <property type="entry name" value="Methyltransf_12"/>
    <property type="match status" value="1"/>
</dbReference>
<keyword evidence="3" id="KW-1185">Reference proteome</keyword>
<gene>
    <name evidence="2" type="ORF">LEL_03790</name>
</gene>
<reference evidence="2 3" key="1">
    <citation type="journal article" date="2016" name="Genome Biol. Evol.">
        <title>Divergent and convergent evolution of fungal pathogenicity.</title>
        <authorList>
            <person name="Shang Y."/>
            <person name="Xiao G."/>
            <person name="Zheng P."/>
            <person name="Cen K."/>
            <person name="Zhan S."/>
            <person name="Wang C."/>
        </authorList>
    </citation>
    <scope>NUCLEOTIDE SEQUENCE [LARGE SCALE GENOMIC DNA]</scope>
    <source>
        <strain evidence="2 3">RCEF 1005</strain>
    </source>
</reference>
<feature type="domain" description="Methyltransferase type 12" evidence="1">
    <location>
        <begin position="46"/>
        <end position="141"/>
    </location>
</feature>
<protein>
    <submittedName>
        <fullName evidence="2">UbiE/COQ5 family protein</fullName>
    </submittedName>
</protein>
<comment type="caution">
    <text evidence="2">The sequence shown here is derived from an EMBL/GenBank/DDBJ whole genome shotgun (WGS) entry which is preliminary data.</text>
</comment>
<dbReference type="Proteomes" id="UP000076881">
    <property type="component" value="Unassembled WGS sequence"/>
</dbReference>
<dbReference type="InterPro" id="IPR029063">
    <property type="entry name" value="SAM-dependent_MTases_sf"/>
</dbReference>
<organism evidence="2 3">
    <name type="scientific">Akanthomyces lecanii RCEF 1005</name>
    <dbReference type="NCBI Taxonomy" id="1081108"/>
    <lineage>
        <taxon>Eukaryota</taxon>
        <taxon>Fungi</taxon>
        <taxon>Dikarya</taxon>
        <taxon>Ascomycota</taxon>
        <taxon>Pezizomycotina</taxon>
        <taxon>Sordariomycetes</taxon>
        <taxon>Hypocreomycetidae</taxon>
        <taxon>Hypocreales</taxon>
        <taxon>Cordycipitaceae</taxon>
        <taxon>Akanthomyces</taxon>
        <taxon>Cordyceps confragosa</taxon>
    </lineage>
</organism>
<dbReference type="Gene3D" id="3.40.50.150">
    <property type="entry name" value="Vaccinia Virus protein VP39"/>
    <property type="match status" value="1"/>
</dbReference>
<dbReference type="AlphaFoldDB" id="A0A168JDJ5"/>
<evidence type="ECO:0000259" key="1">
    <source>
        <dbReference type="Pfam" id="PF08242"/>
    </source>
</evidence>
<evidence type="ECO:0000313" key="2">
    <source>
        <dbReference type="EMBL" id="OAA80304.1"/>
    </source>
</evidence>
<dbReference type="SUPFAM" id="SSF53335">
    <property type="entry name" value="S-adenosyl-L-methionine-dependent methyltransferases"/>
    <property type="match status" value="1"/>
</dbReference>
<proteinExistence type="predicted"/>
<dbReference type="CDD" id="cd02440">
    <property type="entry name" value="AdoMet_MTases"/>
    <property type="match status" value="1"/>
</dbReference>
<evidence type="ECO:0000313" key="3">
    <source>
        <dbReference type="Proteomes" id="UP000076881"/>
    </source>
</evidence>
<sequence>MTIDHDKHFWDRSAAKYSTSKVSDQAGFERTLERTRDFLKEGDAVLELGCGTGSAALLLAPSVRRYLATDLSPKMIGIAQEKLAANATLSGLEFRATTAESLSTEASRYNAILGFNYLHLVRDTPTTMINIHKMLDDGGLFISKTPCVGEMNPLIRWVALPVMHSFGWAPYAGSFTTADLRKHIVSAGFEILVDEMHSSKGNDKRPFIVARKK</sequence>
<accession>A0A168JDJ5</accession>
<dbReference type="STRING" id="1081108.A0A168JDJ5"/>
<dbReference type="OrthoDB" id="10017101at2759"/>